<protein>
    <recommendedName>
        <fullName evidence="4">Leucine-binding protein domain-containing protein</fullName>
    </recommendedName>
</protein>
<feature type="domain" description="Leucine-binding protein" evidence="4">
    <location>
        <begin position="38"/>
        <end position="378"/>
    </location>
</feature>
<evidence type="ECO:0000313" key="6">
    <source>
        <dbReference type="Proteomes" id="UP000297564"/>
    </source>
</evidence>
<name>A0A4Z0BKF4_9BURK</name>
<evidence type="ECO:0000256" key="3">
    <source>
        <dbReference type="SAM" id="SignalP"/>
    </source>
</evidence>
<gene>
    <name evidence="5" type="ORF">EZ242_11695</name>
</gene>
<dbReference type="PANTHER" id="PTHR30483">
    <property type="entry name" value="LEUCINE-SPECIFIC-BINDING PROTEIN"/>
    <property type="match status" value="1"/>
</dbReference>
<accession>A0A4Z0BKF4</accession>
<dbReference type="OrthoDB" id="5289062at2"/>
<dbReference type="InterPro" id="IPR028081">
    <property type="entry name" value="Leu-bd"/>
</dbReference>
<reference evidence="5 6" key="1">
    <citation type="submission" date="2019-03" db="EMBL/GenBank/DDBJ databases">
        <title>Ramlibacter rhizophilus CCTCC AB2015357, whole genome shotgun sequence.</title>
        <authorList>
            <person name="Zhang X."/>
            <person name="Feng G."/>
            <person name="Zhu H."/>
        </authorList>
    </citation>
    <scope>NUCLEOTIDE SEQUENCE [LARGE SCALE GENOMIC DNA]</scope>
    <source>
        <strain evidence="5 6">CCTCC AB2015357</strain>
    </source>
</reference>
<dbReference type="PANTHER" id="PTHR30483:SF6">
    <property type="entry name" value="PERIPLASMIC BINDING PROTEIN OF ABC TRANSPORTER FOR NATURAL AMINO ACIDS"/>
    <property type="match status" value="1"/>
</dbReference>
<sequence length="416" mass="43609">MRKALRAIAPCMALAFAALALVPASAAAQARGPFAGKILIGDLTQRTGAGGGSIMTDSTSHAVETTVRAINEAGGVTVKGKRYELAYKGIDTRGEPAATLAAAKEIIADGATAVLLPSFATEVAYRALSDARIISFGAAPRVTNPLMIEGPQKHPYLFGTVELAQPVISGWLGGIKQHFPNARRVAALNYTDPGGKFMTAAVQAAAKQHGLEFVGAEMVDVSTTDFSGPLTTLKGKNPDIIYIGTQAQVLSATRQAVQLKAGSVLWNYTMRPVDLKQIGPLGSSSLVLADFRAPFTEGLTPPEFLKAATLFGRMKSGEPAQVGIAAAYYDFIQLLARAIEKAGTVDDNTAIAKALEGASYEGSFGRAQILPNHTLRGPIGLIIADSSNVSIHVYKDVESSITPSISSIKVKNGWSQ</sequence>
<evidence type="ECO:0000256" key="2">
    <source>
        <dbReference type="ARBA" id="ARBA00022729"/>
    </source>
</evidence>
<dbReference type="InterPro" id="IPR028082">
    <property type="entry name" value="Peripla_BP_I"/>
</dbReference>
<feature type="chain" id="PRO_5021312540" description="Leucine-binding protein domain-containing protein" evidence="3">
    <location>
        <begin position="27"/>
        <end position="416"/>
    </location>
</feature>
<comment type="similarity">
    <text evidence="1">Belongs to the leucine-binding protein family.</text>
</comment>
<comment type="caution">
    <text evidence="5">The sequence shown here is derived from an EMBL/GenBank/DDBJ whole genome shotgun (WGS) entry which is preliminary data.</text>
</comment>
<proteinExistence type="inferred from homology"/>
<organism evidence="5 6">
    <name type="scientific">Ramlibacter rhizophilus</name>
    <dbReference type="NCBI Taxonomy" id="1781167"/>
    <lineage>
        <taxon>Bacteria</taxon>
        <taxon>Pseudomonadati</taxon>
        <taxon>Pseudomonadota</taxon>
        <taxon>Betaproteobacteria</taxon>
        <taxon>Burkholderiales</taxon>
        <taxon>Comamonadaceae</taxon>
        <taxon>Ramlibacter</taxon>
    </lineage>
</organism>
<evidence type="ECO:0000313" key="5">
    <source>
        <dbReference type="EMBL" id="TFY99792.1"/>
    </source>
</evidence>
<keyword evidence="6" id="KW-1185">Reference proteome</keyword>
<dbReference type="Pfam" id="PF13458">
    <property type="entry name" value="Peripla_BP_6"/>
    <property type="match status" value="1"/>
</dbReference>
<evidence type="ECO:0000256" key="1">
    <source>
        <dbReference type="ARBA" id="ARBA00010062"/>
    </source>
</evidence>
<dbReference type="EMBL" id="SMLL01000004">
    <property type="protein sequence ID" value="TFY99792.1"/>
    <property type="molecule type" value="Genomic_DNA"/>
</dbReference>
<dbReference type="SUPFAM" id="SSF53822">
    <property type="entry name" value="Periplasmic binding protein-like I"/>
    <property type="match status" value="1"/>
</dbReference>
<dbReference type="InterPro" id="IPR051010">
    <property type="entry name" value="BCAA_transport"/>
</dbReference>
<dbReference type="AlphaFoldDB" id="A0A4Z0BKF4"/>
<keyword evidence="2 3" id="KW-0732">Signal</keyword>
<dbReference type="Proteomes" id="UP000297564">
    <property type="component" value="Unassembled WGS sequence"/>
</dbReference>
<evidence type="ECO:0000259" key="4">
    <source>
        <dbReference type="Pfam" id="PF13458"/>
    </source>
</evidence>
<dbReference type="Gene3D" id="3.40.50.2300">
    <property type="match status" value="2"/>
</dbReference>
<feature type="signal peptide" evidence="3">
    <location>
        <begin position="1"/>
        <end position="26"/>
    </location>
</feature>